<dbReference type="Pfam" id="PF13365">
    <property type="entry name" value="Trypsin_2"/>
    <property type="match status" value="1"/>
</dbReference>
<dbReference type="Proteomes" id="UP000823388">
    <property type="component" value="Chromosome 8K"/>
</dbReference>
<dbReference type="EMBL" id="CM029051">
    <property type="protein sequence ID" value="KAG2563303.1"/>
    <property type="molecule type" value="Genomic_DNA"/>
</dbReference>
<evidence type="ECO:0000313" key="2">
    <source>
        <dbReference type="Proteomes" id="UP000823388"/>
    </source>
</evidence>
<dbReference type="PANTHER" id="PTHR18868:SF49">
    <property type="entry name" value="OS11G0147200 PROTEIN"/>
    <property type="match status" value="1"/>
</dbReference>
<organism evidence="1 2">
    <name type="scientific">Panicum virgatum</name>
    <name type="common">Blackwell switchgrass</name>
    <dbReference type="NCBI Taxonomy" id="38727"/>
    <lineage>
        <taxon>Eukaryota</taxon>
        <taxon>Viridiplantae</taxon>
        <taxon>Streptophyta</taxon>
        <taxon>Embryophyta</taxon>
        <taxon>Tracheophyta</taxon>
        <taxon>Spermatophyta</taxon>
        <taxon>Magnoliopsida</taxon>
        <taxon>Liliopsida</taxon>
        <taxon>Poales</taxon>
        <taxon>Poaceae</taxon>
        <taxon>PACMAD clade</taxon>
        <taxon>Panicoideae</taxon>
        <taxon>Panicodae</taxon>
        <taxon>Paniceae</taxon>
        <taxon>Panicinae</taxon>
        <taxon>Panicum</taxon>
        <taxon>Panicum sect. Hiantes</taxon>
    </lineage>
</organism>
<dbReference type="AlphaFoldDB" id="A0A8T0PMX6"/>
<proteinExistence type="predicted"/>
<name>A0A8T0PMX6_PANVG</name>
<protein>
    <submittedName>
        <fullName evidence="1">Uncharacterized protein</fullName>
    </submittedName>
</protein>
<keyword evidence="2" id="KW-1185">Reference proteome</keyword>
<reference evidence="1" key="1">
    <citation type="submission" date="2020-05" db="EMBL/GenBank/DDBJ databases">
        <title>WGS assembly of Panicum virgatum.</title>
        <authorList>
            <person name="Lovell J.T."/>
            <person name="Jenkins J."/>
            <person name="Shu S."/>
            <person name="Juenger T.E."/>
            <person name="Schmutz J."/>
        </authorList>
    </citation>
    <scope>NUCLEOTIDE SEQUENCE</scope>
    <source>
        <strain evidence="1">AP13</strain>
    </source>
</reference>
<dbReference type="InterPro" id="IPR009003">
    <property type="entry name" value="Peptidase_S1_PA"/>
</dbReference>
<dbReference type="Gene3D" id="2.40.10.10">
    <property type="entry name" value="Trypsin-like serine proteases"/>
    <property type="match status" value="1"/>
</dbReference>
<evidence type="ECO:0000313" key="1">
    <source>
        <dbReference type="EMBL" id="KAG2563303.1"/>
    </source>
</evidence>
<sequence>MVLFACSGIPVKRKGLVTRFLTSASLVRVFNDSKKHHDNLKVEVCHEDNVVIGFLGEYHLGCGIASVHVMALPDVDILFLRNVQCLPHRKVVSAGRDISGKLMTTSGILTGDSNGSAYPNEKLMSSTCKIPEASEGGPLFDFDGNFLGINLLLATEGTFFLPAHRVLDRLVGLTPLDVFVRFPALLKRSKPSRIGVRRADVLHKDQHGDLDSMGYPKPPVSMSDGNMVLVNTFEEIFGDTCGEGVWSELSETVSSNIQDNVVALASFSGETRFSHVRGFSLIGMDVQLF</sequence>
<dbReference type="PANTHER" id="PTHR18868">
    <property type="entry name" value="OS07G0665300 PROTEIN-RELATED"/>
    <property type="match status" value="1"/>
</dbReference>
<accession>A0A8T0PMX6</accession>
<dbReference type="InterPro" id="IPR043504">
    <property type="entry name" value="Peptidase_S1_PA_chymotrypsin"/>
</dbReference>
<gene>
    <name evidence="1" type="ORF">PVAP13_8KG297700</name>
</gene>
<comment type="caution">
    <text evidence="1">The sequence shown here is derived from an EMBL/GenBank/DDBJ whole genome shotgun (WGS) entry which is preliminary data.</text>
</comment>
<dbReference type="SUPFAM" id="SSF50494">
    <property type="entry name" value="Trypsin-like serine proteases"/>
    <property type="match status" value="1"/>
</dbReference>